<feature type="transmembrane region" description="Helical" evidence="1">
    <location>
        <begin position="12"/>
        <end position="29"/>
    </location>
</feature>
<dbReference type="AlphaFoldDB" id="D5V3Z4"/>
<protein>
    <submittedName>
        <fullName evidence="2">Uncharacterized protein</fullName>
    </submittedName>
</protein>
<proteinExistence type="predicted"/>
<keyword evidence="1" id="KW-1133">Transmembrane helix</keyword>
<gene>
    <name evidence="2" type="ordered locus">Arnit_1163</name>
</gene>
<dbReference type="eggNOG" id="ENOG5032TYF">
    <property type="taxonomic scope" value="Bacteria"/>
</dbReference>
<dbReference type="OrthoDB" id="5293851at2"/>
<evidence type="ECO:0000313" key="3">
    <source>
        <dbReference type="Proteomes" id="UP000000939"/>
    </source>
</evidence>
<keyword evidence="3" id="KW-1185">Reference proteome</keyword>
<evidence type="ECO:0000313" key="2">
    <source>
        <dbReference type="EMBL" id="ADG92822.1"/>
    </source>
</evidence>
<dbReference type="HOGENOM" id="CLU_059178_0_0_7"/>
<reference evidence="2 3" key="1">
    <citation type="journal article" date="2010" name="Stand. Genomic Sci.">
        <title>Complete genome sequence of Arcobacter nitrofigilis type strain (CI).</title>
        <authorList>
            <person name="Pati A."/>
            <person name="Gronow S."/>
            <person name="Lapidus A."/>
            <person name="Copeland A."/>
            <person name="Glavina Del Rio T."/>
            <person name="Nolan M."/>
            <person name="Lucas S."/>
            <person name="Tice H."/>
            <person name="Cheng J.F."/>
            <person name="Han C."/>
            <person name="Chertkov O."/>
            <person name="Bruce D."/>
            <person name="Tapia R."/>
            <person name="Goodwin L."/>
            <person name="Pitluck S."/>
            <person name="Liolios K."/>
            <person name="Ivanova N."/>
            <person name="Mavromatis K."/>
            <person name="Chen A."/>
            <person name="Palaniappan K."/>
            <person name="Land M."/>
            <person name="Hauser L."/>
            <person name="Chang Y.J."/>
            <person name="Jeffries C.D."/>
            <person name="Detter J.C."/>
            <person name="Rohde M."/>
            <person name="Goker M."/>
            <person name="Bristow J."/>
            <person name="Eisen J.A."/>
            <person name="Markowitz V."/>
            <person name="Hugenholtz P."/>
            <person name="Klenk H.P."/>
            <person name="Kyrpides N.C."/>
        </authorList>
    </citation>
    <scope>NUCLEOTIDE SEQUENCE [LARGE SCALE GENOMIC DNA]</scope>
    <source>
        <strain evidence="3">ATCC 33309 / DSM 7299 / CCUG 15893 / LMG 7604 / NCTC 12251 / CI</strain>
    </source>
</reference>
<feature type="transmembrane region" description="Helical" evidence="1">
    <location>
        <begin position="144"/>
        <end position="164"/>
    </location>
</feature>
<evidence type="ECO:0000256" key="1">
    <source>
        <dbReference type="SAM" id="Phobius"/>
    </source>
</evidence>
<feature type="transmembrane region" description="Helical" evidence="1">
    <location>
        <begin position="114"/>
        <end position="132"/>
    </location>
</feature>
<name>D5V3Z4_ARCNC</name>
<keyword evidence="1" id="KW-0472">Membrane</keyword>
<organism evidence="2 3">
    <name type="scientific">Arcobacter nitrofigilis (strain ATCC 33309 / DSM 7299 / CCUG 15893 / LMG 7604 / NCTC 12251 / CI)</name>
    <name type="common">Campylobacter nitrofigilis</name>
    <dbReference type="NCBI Taxonomy" id="572480"/>
    <lineage>
        <taxon>Bacteria</taxon>
        <taxon>Pseudomonadati</taxon>
        <taxon>Campylobacterota</taxon>
        <taxon>Epsilonproteobacteria</taxon>
        <taxon>Campylobacterales</taxon>
        <taxon>Arcobacteraceae</taxon>
        <taxon>Arcobacter</taxon>
    </lineage>
</organism>
<dbReference type="RefSeq" id="WP_013134967.1">
    <property type="nucleotide sequence ID" value="NC_014166.1"/>
</dbReference>
<sequence precursor="true">MQFFKTHWNKILILTLSITIIFFAFSYVLDIKGKELVDKSFNQSVVVFGSAKALNAVISLAQGTELDLPFFTVAIGEVLDPVNDLIEQFSLVMLASMVSLGIQKIMMNFVTADIYNYILLFSVIILNLWMFFRFTKDERFRTLFFKITVILIFLRFAVPLIGLANDFVYNNFVKQEYNIQELNQDIVKVKEDVNEVTKNTIENKEDSSFFTKITEKFDSSYYDKKIEEYKKAVDNSSDYIVALIIAFVFQTILLPIIFLFILYHFVRGIFNLGK</sequence>
<accession>D5V3Z4</accession>
<dbReference type="EMBL" id="CP001999">
    <property type="protein sequence ID" value="ADG92822.1"/>
    <property type="molecule type" value="Genomic_DNA"/>
</dbReference>
<feature type="transmembrane region" description="Helical" evidence="1">
    <location>
        <begin position="239"/>
        <end position="266"/>
    </location>
</feature>
<dbReference type="KEGG" id="ant:Arnit_1163"/>
<dbReference type="STRING" id="572480.Arnit_1163"/>
<keyword evidence="1" id="KW-0812">Transmembrane</keyword>
<dbReference type="Proteomes" id="UP000000939">
    <property type="component" value="Chromosome"/>
</dbReference>